<feature type="signal peptide" evidence="9">
    <location>
        <begin position="1"/>
        <end position="21"/>
    </location>
</feature>
<dbReference type="Proteomes" id="UP000017836">
    <property type="component" value="Unassembled WGS sequence"/>
</dbReference>
<dbReference type="GO" id="GO:0000139">
    <property type="term" value="C:Golgi membrane"/>
    <property type="evidence" value="ECO:0007669"/>
    <property type="project" value="UniProtKB-SubCell"/>
</dbReference>
<gene>
    <name evidence="10" type="ORF">AMTR_s00044p00062160</name>
</gene>
<keyword evidence="7" id="KW-1133">Transmembrane helix</keyword>
<protein>
    <submittedName>
        <fullName evidence="10">Uncharacterized protein</fullName>
    </submittedName>
</protein>
<evidence type="ECO:0000256" key="2">
    <source>
        <dbReference type="ARBA" id="ARBA00004653"/>
    </source>
</evidence>
<dbReference type="eggNOG" id="KOG1278">
    <property type="taxonomic scope" value="Eukaryota"/>
</dbReference>
<dbReference type="EMBL" id="KI392384">
    <property type="protein sequence ID" value="ERN17064.1"/>
    <property type="molecule type" value="Genomic_DNA"/>
</dbReference>
<evidence type="ECO:0000313" key="11">
    <source>
        <dbReference type="Proteomes" id="UP000017836"/>
    </source>
</evidence>
<comment type="subcellular location">
    <subcellularLocation>
        <location evidence="1">Endosome membrane</location>
        <topology evidence="1">Multi-pass membrane protein</topology>
    </subcellularLocation>
    <subcellularLocation>
        <location evidence="2">Golgi apparatus membrane</location>
        <topology evidence="2">Multi-pass membrane protein</topology>
    </subcellularLocation>
</comment>
<name>U5D3R6_AMBTC</name>
<dbReference type="Pfam" id="PF02990">
    <property type="entry name" value="EMP70"/>
    <property type="match status" value="1"/>
</dbReference>
<evidence type="ECO:0000256" key="3">
    <source>
        <dbReference type="ARBA" id="ARBA00005227"/>
    </source>
</evidence>
<evidence type="ECO:0000256" key="5">
    <source>
        <dbReference type="ARBA" id="ARBA00022729"/>
    </source>
</evidence>
<evidence type="ECO:0000256" key="1">
    <source>
        <dbReference type="ARBA" id="ARBA00004337"/>
    </source>
</evidence>
<keyword evidence="5 9" id="KW-0732">Signal</keyword>
<evidence type="ECO:0000256" key="7">
    <source>
        <dbReference type="ARBA" id="ARBA00022989"/>
    </source>
</evidence>
<dbReference type="AlphaFoldDB" id="U5D3R6"/>
<keyword evidence="6" id="KW-0967">Endosome</keyword>
<organism evidence="10 11">
    <name type="scientific">Amborella trichopoda</name>
    <dbReference type="NCBI Taxonomy" id="13333"/>
    <lineage>
        <taxon>Eukaryota</taxon>
        <taxon>Viridiplantae</taxon>
        <taxon>Streptophyta</taxon>
        <taxon>Embryophyta</taxon>
        <taxon>Tracheophyta</taxon>
        <taxon>Spermatophyta</taxon>
        <taxon>Magnoliopsida</taxon>
        <taxon>Amborellales</taxon>
        <taxon>Amborellaceae</taxon>
        <taxon>Amborella</taxon>
    </lineage>
</organism>
<evidence type="ECO:0000313" key="10">
    <source>
        <dbReference type="EMBL" id="ERN17064.1"/>
    </source>
</evidence>
<evidence type="ECO:0000256" key="6">
    <source>
        <dbReference type="ARBA" id="ARBA00022753"/>
    </source>
</evidence>
<dbReference type="InterPro" id="IPR004240">
    <property type="entry name" value="EMP70"/>
</dbReference>
<reference evidence="11" key="1">
    <citation type="journal article" date="2013" name="Science">
        <title>The Amborella genome and the evolution of flowering plants.</title>
        <authorList>
            <consortium name="Amborella Genome Project"/>
        </authorList>
    </citation>
    <scope>NUCLEOTIDE SEQUENCE [LARGE SCALE GENOMIC DNA]</scope>
</reference>
<accession>U5D3R6</accession>
<keyword evidence="4" id="KW-0812">Transmembrane</keyword>
<dbReference type="HOGENOM" id="CLU_1410572_0_0_1"/>
<dbReference type="GO" id="GO:0010008">
    <property type="term" value="C:endosome membrane"/>
    <property type="evidence" value="ECO:0007669"/>
    <property type="project" value="UniProtKB-SubCell"/>
</dbReference>
<evidence type="ECO:0000256" key="4">
    <source>
        <dbReference type="ARBA" id="ARBA00022692"/>
    </source>
</evidence>
<proteinExistence type="inferred from homology"/>
<keyword evidence="8" id="KW-0472">Membrane</keyword>
<evidence type="ECO:0000256" key="8">
    <source>
        <dbReference type="ARBA" id="ARBA00023136"/>
    </source>
</evidence>
<feature type="chain" id="PRO_5043354734" evidence="9">
    <location>
        <begin position="22"/>
        <end position="193"/>
    </location>
</feature>
<sequence length="193" mass="22220">MDTRLLLLFFLSLLFFSIADSSSLPRVAMQGFQKGDLLQVRVTNLSSRKTRLPYDYYFLNYCKPDLNMNNNENSVYTSNYEKYFINNHLHFKVIYHKDVKTNAEHIVGFEVIPYSVNHEYLLPWEEGKSLITCNSRTKQIDLASSIPQNLAEDKKVIFTYDDTFQEADATQALTLMSVLSLYRGASDTALIGT</sequence>
<dbReference type="Gramene" id="ERN17064">
    <property type="protein sequence ID" value="ERN17064"/>
    <property type="gene ID" value="AMTR_s00044p00062160"/>
</dbReference>
<comment type="similarity">
    <text evidence="3">Belongs to the nonaspanin (TM9SF) (TC 9.A.2) family.</text>
</comment>
<keyword evidence="11" id="KW-1185">Reference proteome</keyword>
<evidence type="ECO:0000256" key="9">
    <source>
        <dbReference type="SAM" id="SignalP"/>
    </source>
</evidence>